<evidence type="ECO:0000313" key="2">
    <source>
        <dbReference type="Proteomes" id="UP001165270"/>
    </source>
</evidence>
<dbReference type="EMBL" id="JALDAX010000038">
    <property type="protein sequence ID" value="MCI3246505.1"/>
    <property type="molecule type" value="Genomic_DNA"/>
</dbReference>
<gene>
    <name evidence="1" type="ORF">MQN93_43180</name>
</gene>
<accession>A0ABS9XX85</accession>
<name>A0ABS9XX85_9ACTN</name>
<reference evidence="1" key="1">
    <citation type="submission" date="2022-03" db="EMBL/GenBank/DDBJ databases">
        <title>Streptomyces 7R015 and 7R016 isolated from Barleria lupulina in Thailand.</title>
        <authorList>
            <person name="Kanchanasin P."/>
            <person name="Phongsopitanun W."/>
            <person name="Tanasupawat S."/>
        </authorList>
    </citation>
    <scope>NUCLEOTIDE SEQUENCE</scope>
    <source>
        <strain evidence="1">7R016</strain>
    </source>
</reference>
<dbReference type="RefSeq" id="WP_242713837.1">
    <property type="nucleotide sequence ID" value="NZ_JALDAX010000038.1"/>
</dbReference>
<keyword evidence="2" id="KW-1185">Reference proteome</keyword>
<dbReference type="Proteomes" id="UP001165270">
    <property type="component" value="Unassembled WGS sequence"/>
</dbReference>
<proteinExistence type="predicted"/>
<organism evidence="1 2">
    <name type="scientific">Streptomyces spinosisporus</name>
    <dbReference type="NCBI Taxonomy" id="2927582"/>
    <lineage>
        <taxon>Bacteria</taxon>
        <taxon>Bacillati</taxon>
        <taxon>Actinomycetota</taxon>
        <taxon>Actinomycetes</taxon>
        <taxon>Kitasatosporales</taxon>
        <taxon>Streptomycetaceae</taxon>
        <taxon>Streptomyces</taxon>
    </lineage>
</organism>
<comment type="caution">
    <text evidence="1">The sequence shown here is derived from an EMBL/GenBank/DDBJ whole genome shotgun (WGS) entry which is preliminary data.</text>
</comment>
<sequence>MTLPKAALSFADAQTARRRNEVAYETTVTVQELPTQHVAWEALPDRVLVTSTEMSVLADRLFVMGGSVTTTVLPWGQTVWTLHTRTWSDSPEFPPVPVHVSVTVSSDEPVMEEVRLAVRR</sequence>
<evidence type="ECO:0000313" key="1">
    <source>
        <dbReference type="EMBL" id="MCI3246505.1"/>
    </source>
</evidence>
<protein>
    <submittedName>
        <fullName evidence="1">Uncharacterized protein</fullName>
    </submittedName>
</protein>